<dbReference type="Proteomes" id="UP000014760">
    <property type="component" value="Unassembled WGS sequence"/>
</dbReference>
<accession>R7VKF2</accession>
<dbReference type="PANTHER" id="PTHR24333:SF5">
    <property type="entry name" value="VENT HOMEOBOX"/>
    <property type="match status" value="1"/>
</dbReference>
<dbReference type="HOGENOM" id="CLU_2135847_0_0_1"/>
<dbReference type="OMA" id="RTSFTDY"/>
<dbReference type="EnsemblMetazoa" id="CapteT187461">
    <property type="protein sequence ID" value="CapteP187461"/>
    <property type="gene ID" value="CapteG187461"/>
</dbReference>
<keyword evidence="2 3" id="KW-0371">Homeobox</keyword>
<dbReference type="OrthoDB" id="6159439at2759"/>
<dbReference type="PANTHER" id="PTHR24333">
    <property type="entry name" value="HOMEO BOX HB9 LIKE A-RELATED"/>
    <property type="match status" value="1"/>
</dbReference>
<dbReference type="InterPro" id="IPR009057">
    <property type="entry name" value="Homeodomain-like_sf"/>
</dbReference>
<dbReference type="InterPro" id="IPR050848">
    <property type="entry name" value="Homeobox_TF"/>
</dbReference>
<sequence>MEQKSSFLIRDILKKNAESETTNEFPTRLEQAGTLGSESDYAETFEDDLSEIPFASDAQTNAQYLSSISPKCKKPRRRRTAFTHAQLQFLERKFRCQKYLSVADRADVAETLN</sequence>
<dbReference type="SUPFAM" id="SSF46689">
    <property type="entry name" value="Homeodomain-like"/>
    <property type="match status" value="1"/>
</dbReference>
<dbReference type="InterPro" id="IPR001356">
    <property type="entry name" value="HD"/>
</dbReference>
<reference evidence="7" key="1">
    <citation type="submission" date="2012-12" db="EMBL/GenBank/DDBJ databases">
        <authorList>
            <person name="Hellsten U."/>
            <person name="Grimwood J."/>
            <person name="Chapman J.A."/>
            <person name="Shapiro H."/>
            <person name="Aerts A."/>
            <person name="Otillar R.P."/>
            <person name="Terry A.Y."/>
            <person name="Boore J.L."/>
            <person name="Simakov O."/>
            <person name="Marletaz F."/>
            <person name="Cho S.-J."/>
            <person name="Edsinger-Gonzales E."/>
            <person name="Havlak P."/>
            <person name="Kuo D.-H."/>
            <person name="Larsson T."/>
            <person name="Lv J."/>
            <person name="Arendt D."/>
            <person name="Savage R."/>
            <person name="Osoegawa K."/>
            <person name="de Jong P."/>
            <person name="Lindberg D.R."/>
            <person name="Seaver E.C."/>
            <person name="Weisblat D.A."/>
            <person name="Putnam N.H."/>
            <person name="Grigoriev I.V."/>
            <person name="Rokhsar D.S."/>
        </authorList>
    </citation>
    <scope>NUCLEOTIDE SEQUENCE</scope>
    <source>
        <strain evidence="7">I ESC-2004</strain>
    </source>
</reference>
<dbReference type="GO" id="GO:0005634">
    <property type="term" value="C:nucleus"/>
    <property type="evidence" value="ECO:0007669"/>
    <property type="project" value="UniProtKB-SubCell"/>
</dbReference>
<evidence type="ECO:0000313" key="5">
    <source>
        <dbReference type="EMBL" id="ELU17321.1"/>
    </source>
</evidence>
<dbReference type="CDD" id="cd00086">
    <property type="entry name" value="homeodomain"/>
    <property type="match status" value="1"/>
</dbReference>
<organism evidence="5">
    <name type="scientific">Capitella teleta</name>
    <name type="common">Polychaete worm</name>
    <dbReference type="NCBI Taxonomy" id="283909"/>
    <lineage>
        <taxon>Eukaryota</taxon>
        <taxon>Metazoa</taxon>
        <taxon>Spiralia</taxon>
        <taxon>Lophotrochozoa</taxon>
        <taxon>Annelida</taxon>
        <taxon>Polychaeta</taxon>
        <taxon>Sedentaria</taxon>
        <taxon>Scolecida</taxon>
        <taxon>Capitellidae</taxon>
        <taxon>Capitella</taxon>
    </lineage>
</organism>
<dbReference type="Pfam" id="PF00046">
    <property type="entry name" value="Homeodomain"/>
    <property type="match status" value="1"/>
</dbReference>
<protein>
    <recommendedName>
        <fullName evidence="4">Homeobox domain-containing protein</fullName>
    </recommendedName>
</protein>
<evidence type="ECO:0000256" key="3">
    <source>
        <dbReference type="RuleBase" id="RU000682"/>
    </source>
</evidence>
<evidence type="ECO:0000313" key="6">
    <source>
        <dbReference type="EnsemblMetazoa" id="CapteP187461"/>
    </source>
</evidence>
<evidence type="ECO:0000313" key="7">
    <source>
        <dbReference type="Proteomes" id="UP000014760"/>
    </source>
</evidence>
<evidence type="ECO:0000256" key="1">
    <source>
        <dbReference type="ARBA" id="ARBA00004123"/>
    </source>
</evidence>
<gene>
    <name evidence="5" type="ORF">CAPTEDRAFT_187461</name>
</gene>
<proteinExistence type="predicted"/>
<comment type="subcellular location">
    <subcellularLocation>
        <location evidence="1 2 3">Nucleus</location>
    </subcellularLocation>
</comment>
<reference evidence="6" key="3">
    <citation type="submission" date="2015-06" db="UniProtKB">
        <authorList>
            <consortium name="EnsemblMetazoa"/>
        </authorList>
    </citation>
    <scope>IDENTIFICATION</scope>
</reference>
<dbReference type="EMBL" id="KB292570">
    <property type="protein sequence ID" value="ELU17321.1"/>
    <property type="molecule type" value="Genomic_DNA"/>
</dbReference>
<name>R7VKF2_CAPTE</name>
<dbReference type="PROSITE" id="PS50071">
    <property type="entry name" value="HOMEOBOX_2"/>
    <property type="match status" value="1"/>
</dbReference>
<dbReference type="AlphaFoldDB" id="R7VKF2"/>
<keyword evidence="7" id="KW-1185">Reference proteome</keyword>
<feature type="domain" description="Homeobox" evidence="4">
    <location>
        <begin position="73"/>
        <end position="113"/>
    </location>
</feature>
<keyword evidence="2 3" id="KW-0539">Nucleus</keyword>
<dbReference type="Gene3D" id="1.10.10.60">
    <property type="entry name" value="Homeodomain-like"/>
    <property type="match status" value="1"/>
</dbReference>
<keyword evidence="2 3" id="KW-0238">DNA-binding</keyword>
<evidence type="ECO:0000259" key="4">
    <source>
        <dbReference type="PROSITE" id="PS50071"/>
    </source>
</evidence>
<dbReference type="GO" id="GO:0003677">
    <property type="term" value="F:DNA binding"/>
    <property type="evidence" value="ECO:0007669"/>
    <property type="project" value="UniProtKB-UniRule"/>
</dbReference>
<evidence type="ECO:0000256" key="2">
    <source>
        <dbReference type="PROSITE-ProRule" id="PRU00108"/>
    </source>
</evidence>
<reference evidence="5 7" key="2">
    <citation type="journal article" date="2013" name="Nature">
        <title>Insights into bilaterian evolution from three spiralian genomes.</title>
        <authorList>
            <person name="Simakov O."/>
            <person name="Marletaz F."/>
            <person name="Cho S.J."/>
            <person name="Edsinger-Gonzales E."/>
            <person name="Havlak P."/>
            <person name="Hellsten U."/>
            <person name="Kuo D.H."/>
            <person name="Larsson T."/>
            <person name="Lv J."/>
            <person name="Arendt D."/>
            <person name="Savage R."/>
            <person name="Osoegawa K."/>
            <person name="de Jong P."/>
            <person name="Grimwood J."/>
            <person name="Chapman J.A."/>
            <person name="Shapiro H."/>
            <person name="Aerts A."/>
            <person name="Otillar R.P."/>
            <person name="Terry A.Y."/>
            <person name="Boore J.L."/>
            <person name="Grigoriev I.V."/>
            <person name="Lindberg D.R."/>
            <person name="Seaver E.C."/>
            <person name="Weisblat D.A."/>
            <person name="Putnam N.H."/>
            <person name="Rokhsar D.S."/>
        </authorList>
    </citation>
    <scope>NUCLEOTIDE SEQUENCE</scope>
    <source>
        <strain evidence="5 7">I ESC-2004</strain>
    </source>
</reference>
<dbReference type="EMBL" id="AMQN01004082">
    <property type="status" value="NOT_ANNOTATED_CDS"/>
    <property type="molecule type" value="Genomic_DNA"/>
</dbReference>